<reference evidence="2 3" key="1">
    <citation type="submission" date="2017-10" db="EMBL/GenBank/DDBJ databases">
        <title>Comparative genomics between pathogenic Norcardia.</title>
        <authorList>
            <person name="Zeng L."/>
        </authorList>
    </citation>
    <scope>NUCLEOTIDE SEQUENCE [LARGE SCALE GENOMIC DNA]</scope>
    <source>
        <strain evidence="2 3">NC_YFY_NT001</strain>
    </source>
</reference>
<accession>A0A291RS05</accession>
<organism evidence="2 3">
    <name type="scientific">Nocardia terpenica</name>
    <dbReference type="NCBI Taxonomy" id="455432"/>
    <lineage>
        <taxon>Bacteria</taxon>
        <taxon>Bacillati</taxon>
        <taxon>Actinomycetota</taxon>
        <taxon>Actinomycetes</taxon>
        <taxon>Mycobacteriales</taxon>
        <taxon>Nocardiaceae</taxon>
        <taxon>Nocardia</taxon>
    </lineage>
</organism>
<dbReference type="AlphaFoldDB" id="A0A291RS05"/>
<evidence type="ECO:0000313" key="2">
    <source>
        <dbReference type="EMBL" id="ATL70039.1"/>
    </source>
</evidence>
<name>A0A291RS05_9NOCA</name>
<feature type="compositionally biased region" description="Basic and acidic residues" evidence="1">
    <location>
        <begin position="16"/>
        <end position="40"/>
    </location>
</feature>
<feature type="region of interest" description="Disordered" evidence="1">
    <location>
        <begin position="1"/>
        <end position="64"/>
    </location>
</feature>
<gene>
    <name evidence="2" type="ORF">CRH09_31495</name>
</gene>
<protein>
    <recommendedName>
        <fullName evidence="4">DUF3558 domain-containing protein</fullName>
    </recommendedName>
</protein>
<dbReference type="Pfam" id="PF12079">
    <property type="entry name" value="DUF3558"/>
    <property type="match status" value="1"/>
</dbReference>
<feature type="compositionally biased region" description="Basic and acidic residues" evidence="1">
    <location>
        <begin position="115"/>
        <end position="129"/>
    </location>
</feature>
<evidence type="ECO:0000313" key="3">
    <source>
        <dbReference type="Proteomes" id="UP000221961"/>
    </source>
</evidence>
<proteinExistence type="predicted"/>
<evidence type="ECO:0008006" key="4">
    <source>
        <dbReference type="Google" id="ProtNLM"/>
    </source>
</evidence>
<dbReference type="KEGG" id="ntp:CRH09_31495"/>
<dbReference type="Proteomes" id="UP000221961">
    <property type="component" value="Chromosome"/>
</dbReference>
<dbReference type="InterPro" id="IPR024520">
    <property type="entry name" value="DUF3558"/>
</dbReference>
<feature type="region of interest" description="Disordered" evidence="1">
    <location>
        <begin position="115"/>
        <end position="135"/>
    </location>
</feature>
<evidence type="ECO:0000256" key="1">
    <source>
        <dbReference type="SAM" id="MobiDB-lite"/>
    </source>
</evidence>
<dbReference type="EMBL" id="CP023778">
    <property type="protein sequence ID" value="ATL70039.1"/>
    <property type="molecule type" value="Genomic_DNA"/>
</dbReference>
<sequence length="345" mass="36743">MHPSSTLKGGNGDAEGEYRLRPSRDRCIQGGRAEREDHIRPPRRRRDGWALRPSHRQLEGGTQAHAVRAGCNGLRRFSLNTAACNRVQWQGARICVDVEPIHRGRGQNARSILDLGRKDPGSRGQEHASDPIGWANRRNGEPLIVRTAPTIALAGASALALAACGSGTPATQTTTVPATSAPPSVAVSVPAPPAQKNRTGRPAVTFDPCTAIGDAEIQKLGFDPSTRKRGDLAADTYTVLGCNFDQKNAAGLNTRSLVIEATNLTLQDYRTRPTESLTNTTIAGRDAVTYLLAGSAVSGTCFLAMDSPVGVINLQLDLNLARVIGKPCDEIPALATTLQQDLPKQ</sequence>